<dbReference type="InterPro" id="IPR011992">
    <property type="entry name" value="EF-hand-dom_pair"/>
</dbReference>
<dbReference type="OrthoDB" id="191686at2759"/>
<accession>A0A9N8L1A2</accession>
<protein>
    <recommendedName>
        <fullName evidence="4">EF-hand domain-containing protein</fullName>
    </recommendedName>
</protein>
<dbReference type="CDD" id="cd00051">
    <property type="entry name" value="EFh"/>
    <property type="match status" value="1"/>
</dbReference>
<feature type="compositionally biased region" description="Acidic residues" evidence="3">
    <location>
        <begin position="55"/>
        <end position="64"/>
    </location>
</feature>
<dbReference type="PROSITE" id="PS00018">
    <property type="entry name" value="EF_HAND_1"/>
    <property type="match status" value="1"/>
</dbReference>
<dbReference type="Proteomes" id="UP001154114">
    <property type="component" value="Chromosome 9"/>
</dbReference>
<dbReference type="FunFam" id="1.10.238.10:FF:000001">
    <property type="entry name" value="Calmodulin 1"/>
    <property type="match status" value="1"/>
</dbReference>
<feature type="domain" description="EF-hand" evidence="4">
    <location>
        <begin position="275"/>
        <end position="310"/>
    </location>
</feature>
<dbReference type="AlphaFoldDB" id="A0A9N8L1A2"/>
<proteinExistence type="predicted"/>
<evidence type="ECO:0000313" key="5">
    <source>
        <dbReference type="EMBL" id="CAD0198730.1"/>
    </source>
</evidence>
<evidence type="ECO:0000313" key="6">
    <source>
        <dbReference type="Proteomes" id="UP001154114"/>
    </source>
</evidence>
<dbReference type="InterPro" id="IPR018247">
    <property type="entry name" value="EF_Hand_1_Ca_BS"/>
</dbReference>
<evidence type="ECO:0000259" key="4">
    <source>
        <dbReference type="PROSITE" id="PS50222"/>
    </source>
</evidence>
<dbReference type="Gene3D" id="1.10.238.10">
    <property type="entry name" value="EF-hand"/>
    <property type="match status" value="1"/>
</dbReference>
<organism evidence="5 6">
    <name type="scientific">Chrysodeixis includens</name>
    <name type="common">Soybean looper</name>
    <name type="synonym">Pseudoplusia includens</name>
    <dbReference type="NCBI Taxonomy" id="689277"/>
    <lineage>
        <taxon>Eukaryota</taxon>
        <taxon>Metazoa</taxon>
        <taxon>Ecdysozoa</taxon>
        <taxon>Arthropoda</taxon>
        <taxon>Hexapoda</taxon>
        <taxon>Insecta</taxon>
        <taxon>Pterygota</taxon>
        <taxon>Neoptera</taxon>
        <taxon>Endopterygota</taxon>
        <taxon>Lepidoptera</taxon>
        <taxon>Glossata</taxon>
        <taxon>Ditrysia</taxon>
        <taxon>Noctuoidea</taxon>
        <taxon>Noctuidae</taxon>
        <taxon>Plusiinae</taxon>
        <taxon>Chrysodeixis</taxon>
    </lineage>
</organism>
<dbReference type="InterPro" id="IPR050230">
    <property type="entry name" value="CALM/Myosin/TropC-like"/>
</dbReference>
<evidence type="ECO:0000256" key="1">
    <source>
        <dbReference type="ARBA" id="ARBA00022737"/>
    </source>
</evidence>
<keyword evidence="2" id="KW-0106">Calcium</keyword>
<dbReference type="GO" id="GO:0016460">
    <property type="term" value="C:myosin II complex"/>
    <property type="evidence" value="ECO:0007669"/>
    <property type="project" value="TreeGrafter"/>
</dbReference>
<dbReference type="SUPFAM" id="SSF47473">
    <property type="entry name" value="EF-hand"/>
    <property type="match status" value="1"/>
</dbReference>
<sequence>MEDETTTEEPETPAVAADNVEESKPQTEAHDAKGPSEVSTESKKPNEKPTAGEGDLLDDLDNETDDKSEVAEKGEGGETEEGETEDAAGEQDYGEYGEEYEVYYVEEEITVEEQVEEGVDGEEKPRAEGEEIPGEGAEEKLEGEESEKKDDLSEEMVEEEEAYVEEPPPDPAAPYDFSDSKEALKAPFQLRPDQLAEVEQIWEMYQNYTPAYSDLDGFVTEKELVYMLKCLLLMTYTAEQLQELITYCCRPPHSKGHIFYEQFLKMVTMRQRDFPIEEEIRGALQVYDPDKTGIIERDHFREILQKHGHKMSAKNVDNLIKEVDMSNDGTIGIEDVVGTMCLDLNKDDLLMLRAAVYPPDSTAGPPQEGPQGDDEEVED</sequence>
<feature type="compositionally biased region" description="Acidic residues" evidence="3">
    <location>
        <begin position="1"/>
        <end position="11"/>
    </location>
</feature>
<feature type="compositionally biased region" description="Acidic residues" evidence="3">
    <location>
        <begin position="152"/>
        <end position="168"/>
    </location>
</feature>
<dbReference type="PROSITE" id="PS50222">
    <property type="entry name" value="EF_HAND_2"/>
    <property type="match status" value="1"/>
</dbReference>
<reference evidence="5" key="1">
    <citation type="submission" date="2021-12" db="EMBL/GenBank/DDBJ databases">
        <authorList>
            <person name="King R."/>
        </authorList>
    </citation>
    <scope>NUCLEOTIDE SEQUENCE</scope>
</reference>
<dbReference type="Pfam" id="PF13499">
    <property type="entry name" value="EF-hand_7"/>
    <property type="match status" value="1"/>
</dbReference>
<name>A0A9N8L1A2_CHRIL</name>
<evidence type="ECO:0000256" key="3">
    <source>
        <dbReference type="SAM" id="MobiDB-lite"/>
    </source>
</evidence>
<dbReference type="GO" id="GO:0005509">
    <property type="term" value="F:calcium ion binding"/>
    <property type="evidence" value="ECO:0007669"/>
    <property type="project" value="InterPro"/>
</dbReference>
<evidence type="ECO:0000256" key="2">
    <source>
        <dbReference type="ARBA" id="ARBA00022837"/>
    </source>
</evidence>
<feature type="compositionally biased region" description="Acidic residues" evidence="3">
    <location>
        <begin position="77"/>
        <end position="120"/>
    </location>
</feature>
<dbReference type="PANTHER" id="PTHR23048:SF0">
    <property type="entry name" value="CALMODULIN LIKE 3"/>
    <property type="match status" value="1"/>
</dbReference>
<gene>
    <name evidence="5" type="ORF">CINC_LOCUS13002</name>
</gene>
<feature type="region of interest" description="Disordered" evidence="3">
    <location>
        <begin position="357"/>
        <end position="379"/>
    </location>
</feature>
<keyword evidence="6" id="KW-1185">Reference proteome</keyword>
<feature type="region of interest" description="Disordered" evidence="3">
    <location>
        <begin position="1"/>
        <end position="176"/>
    </location>
</feature>
<dbReference type="PANTHER" id="PTHR23048">
    <property type="entry name" value="MYOSIN LIGHT CHAIN 1, 3"/>
    <property type="match status" value="1"/>
</dbReference>
<dbReference type="InterPro" id="IPR002048">
    <property type="entry name" value="EF_hand_dom"/>
</dbReference>
<feature type="compositionally biased region" description="Basic and acidic residues" evidence="3">
    <location>
        <begin position="21"/>
        <end position="47"/>
    </location>
</feature>
<feature type="compositionally biased region" description="Basic and acidic residues" evidence="3">
    <location>
        <begin position="65"/>
        <end position="76"/>
    </location>
</feature>
<keyword evidence="1" id="KW-0677">Repeat</keyword>
<dbReference type="EMBL" id="LR824012">
    <property type="protein sequence ID" value="CAD0198730.1"/>
    <property type="molecule type" value="Genomic_DNA"/>
</dbReference>